<dbReference type="PROSITE" id="PS50012">
    <property type="entry name" value="RCC1_3"/>
    <property type="match status" value="7"/>
</dbReference>
<feature type="repeat" description="RCC1" evidence="3">
    <location>
        <begin position="460"/>
        <end position="511"/>
    </location>
</feature>
<protein>
    <recommendedName>
        <fullName evidence="5">RCC1-like domain-containing protein</fullName>
    </recommendedName>
</protein>
<reference evidence="6 7" key="1">
    <citation type="submission" date="2014-04" db="EMBL/GenBank/DDBJ databases">
        <authorList>
            <consortium name="DOE Joint Genome Institute"/>
            <person name="Kuo A."/>
            <person name="Zuccaro A."/>
            <person name="Kohler A."/>
            <person name="Nagy L.G."/>
            <person name="Floudas D."/>
            <person name="Copeland A."/>
            <person name="Barry K.W."/>
            <person name="Cichocki N."/>
            <person name="Veneault-Fourrey C."/>
            <person name="LaButti K."/>
            <person name="Lindquist E.A."/>
            <person name="Lipzen A."/>
            <person name="Lundell T."/>
            <person name="Morin E."/>
            <person name="Murat C."/>
            <person name="Sun H."/>
            <person name="Tunlid A."/>
            <person name="Henrissat B."/>
            <person name="Grigoriev I.V."/>
            <person name="Hibbett D.S."/>
            <person name="Martin F."/>
            <person name="Nordberg H.P."/>
            <person name="Cantor M.N."/>
            <person name="Hua S.X."/>
        </authorList>
    </citation>
    <scope>NUCLEOTIDE SEQUENCE [LARGE SCALE GENOMIC DNA]</scope>
    <source>
        <strain evidence="6 7">MAFF 305830</strain>
    </source>
</reference>
<dbReference type="InterPro" id="IPR058923">
    <property type="entry name" value="RCC1-like_dom"/>
</dbReference>
<dbReference type="PRINTS" id="PR00633">
    <property type="entry name" value="RCCNDNSATION"/>
</dbReference>
<evidence type="ECO:0000256" key="3">
    <source>
        <dbReference type="PROSITE-ProRule" id="PRU00235"/>
    </source>
</evidence>
<evidence type="ECO:0000313" key="6">
    <source>
        <dbReference type="EMBL" id="KIM33408.1"/>
    </source>
</evidence>
<dbReference type="GO" id="GO:0005085">
    <property type="term" value="F:guanyl-nucleotide exchange factor activity"/>
    <property type="evidence" value="ECO:0007669"/>
    <property type="project" value="TreeGrafter"/>
</dbReference>
<feature type="repeat" description="RCC1" evidence="3">
    <location>
        <begin position="150"/>
        <end position="216"/>
    </location>
</feature>
<dbReference type="InterPro" id="IPR051553">
    <property type="entry name" value="Ran_GTPase-activating"/>
</dbReference>
<name>A0A0C2X5K1_SERVB</name>
<dbReference type="EMBL" id="KN824278">
    <property type="protein sequence ID" value="KIM33408.1"/>
    <property type="molecule type" value="Genomic_DNA"/>
</dbReference>
<feature type="repeat" description="RCC1" evidence="3">
    <location>
        <begin position="284"/>
        <end position="336"/>
    </location>
</feature>
<feature type="repeat" description="RCC1" evidence="3">
    <location>
        <begin position="337"/>
        <end position="397"/>
    </location>
</feature>
<dbReference type="PANTHER" id="PTHR45982">
    <property type="entry name" value="REGULATOR OF CHROMOSOME CONDENSATION"/>
    <property type="match status" value="1"/>
</dbReference>
<evidence type="ECO:0000313" key="7">
    <source>
        <dbReference type="Proteomes" id="UP000054097"/>
    </source>
</evidence>
<dbReference type="PROSITE" id="PS00625">
    <property type="entry name" value="RCC1_1"/>
    <property type="match status" value="1"/>
</dbReference>
<dbReference type="HOGENOM" id="CLU_005210_4_2_1"/>
<dbReference type="GO" id="GO:0005737">
    <property type="term" value="C:cytoplasm"/>
    <property type="evidence" value="ECO:0007669"/>
    <property type="project" value="TreeGrafter"/>
</dbReference>
<feature type="domain" description="RCC1-like" evidence="5">
    <location>
        <begin position="86"/>
        <end position="507"/>
    </location>
</feature>
<dbReference type="InterPro" id="IPR000408">
    <property type="entry name" value="Reg_chr_condens"/>
</dbReference>
<feature type="compositionally biased region" description="Low complexity" evidence="4">
    <location>
        <begin position="519"/>
        <end position="530"/>
    </location>
</feature>
<keyword evidence="2" id="KW-0677">Repeat</keyword>
<dbReference type="Pfam" id="PF25390">
    <property type="entry name" value="WD40_RLD"/>
    <property type="match status" value="1"/>
</dbReference>
<feature type="repeat" description="RCC1" evidence="3">
    <location>
        <begin position="85"/>
        <end position="149"/>
    </location>
</feature>
<evidence type="ECO:0000259" key="5">
    <source>
        <dbReference type="Pfam" id="PF25390"/>
    </source>
</evidence>
<sequence length="536" mass="56717">MPSRPVSESGKGVKRPAEEDPEEELEESSTKRPRRGNTNYDAGAHAETAKKPAKATVPKPVKAQKERPPSLNPLRQPAERLRPARQLFVYGNGDFGQLGLGPDNTTELFKPKLHEWCAEAVASGKFGEVGAGIEAVAAGGMHSLMVDEEGKVWSWGVNDDSALGRQTEGVLDAEGQPMDMEELAATPHVIDALITQKFRATAIVAGDCTGAALSEKGELRIWGTFRSPEGQKAFSSTEQAKEGAARANGVAETLQPVALPGFKNIKISAISAGANHVIALTTDGLVYGWGSSEQGQIGRKVLSRHRKNGMEPERLDIREAVVIGTGAYHSFAVDKSGTVWAWGLNSWGQLGFKSASSVTDSVHYTVEDVPALHPDVTGSNVVQIQGGEHHTLFRLADGRVFAVGRNDGGQLGVDLAHPNILADPDSKGIATFDPVQVPIQGVVTDIQVGVRNNLALTDTGILFSWGQGALGIARDMEETFSPTLIAGRPTSAWKCLGASCGGQHSFVIVKKREEEEADTPAATPAAAGGAKTNGAH</sequence>
<feature type="repeat" description="RCC1" evidence="3">
    <location>
        <begin position="398"/>
        <end position="459"/>
    </location>
</feature>
<accession>A0A0C2X5K1</accession>
<proteinExistence type="predicted"/>
<reference evidence="7" key="2">
    <citation type="submission" date="2015-01" db="EMBL/GenBank/DDBJ databases">
        <title>Evolutionary Origins and Diversification of the Mycorrhizal Mutualists.</title>
        <authorList>
            <consortium name="DOE Joint Genome Institute"/>
            <consortium name="Mycorrhizal Genomics Consortium"/>
            <person name="Kohler A."/>
            <person name="Kuo A."/>
            <person name="Nagy L.G."/>
            <person name="Floudas D."/>
            <person name="Copeland A."/>
            <person name="Barry K.W."/>
            <person name="Cichocki N."/>
            <person name="Veneault-Fourrey C."/>
            <person name="LaButti K."/>
            <person name="Lindquist E.A."/>
            <person name="Lipzen A."/>
            <person name="Lundell T."/>
            <person name="Morin E."/>
            <person name="Murat C."/>
            <person name="Riley R."/>
            <person name="Ohm R."/>
            <person name="Sun H."/>
            <person name="Tunlid A."/>
            <person name="Henrissat B."/>
            <person name="Grigoriev I.V."/>
            <person name="Hibbett D.S."/>
            <person name="Martin F."/>
        </authorList>
    </citation>
    <scope>NUCLEOTIDE SEQUENCE [LARGE SCALE GENOMIC DNA]</scope>
    <source>
        <strain evidence="7">MAFF 305830</strain>
    </source>
</reference>
<dbReference type="InterPro" id="IPR009091">
    <property type="entry name" value="RCC1/BLIP-II"/>
</dbReference>
<feature type="region of interest" description="Disordered" evidence="4">
    <location>
        <begin position="1"/>
        <end position="79"/>
    </location>
</feature>
<feature type="region of interest" description="Disordered" evidence="4">
    <location>
        <begin position="513"/>
        <end position="536"/>
    </location>
</feature>
<evidence type="ECO:0000256" key="2">
    <source>
        <dbReference type="ARBA" id="ARBA00022737"/>
    </source>
</evidence>
<dbReference type="Gene3D" id="2.130.10.30">
    <property type="entry name" value="Regulator of chromosome condensation 1/beta-lactamase-inhibitor protein II"/>
    <property type="match status" value="1"/>
</dbReference>
<evidence type="ECO:0000256" key="1">
    <source>
        <dbReference type="ARBA" id="ARBA00022658"/>
    </source>
</evidence>
<dbReference type="Proteomes" id="UP000054097">
    <property type="component" value="Unassembled WGS sequence"/>
</dbReference>
<dbReference type="STRING" id="933852.A0A0C2X5K1"/>
<dbReference type="AlphaFoldDB" id="A0A0C2X5K1"/>
<keyword evidence="7" id="KW-1185">Reference proteome</keyword>
<dbReference type="PANTHER" id="PTHR45982:SF1">
    <property type="entry name" value="REGULATOR OF CHROMOSOME CONDENSATION"/>
    <property type="match status" value="1"/>
</dbReference>
<dbReference type="PROSITE" id="PS00626">
    <property type="entry name" value="RCC1_2"/>
    <property type="match status" value="2"/>
</dbReference>
<evidence type="ECO:0000256" key="4">
    <source>
        <dbReference type="SAM" id="MobiDB-lite"/>
    </source>
</evidence>
<keyword evidence="1" id="KW-0344">Guanine-nucleotide releasing factor</keyword>
<dbReference type="SUPFAM" id="SSF50985">
    <property type="entry name" value="RCC1/BLIP-II"/>
    <property type="match status" value="1"/>
</dbReference>
<organism evidence="6 7">
    <name type="scientific">Serendipita vermifera MAFF 305830</name>
    <dbReference type="NCBI Taxonomy" id="933852"/>
    <lineage>
        <taxon>Eukaryota</taxon>
        <taxon>Fungi</taxon>
        <taxon>Dikarya</taxon>
        <taxon>Basidiomycota</taxon>
        <taxon>Agaricomycotina</taxon>
        <taxon>Agaricomycetes</taxon>
        <taxon>Sebacinales</taxon>
        <taxon>Serendipitaceae</taxon>
        <taxon>Serendipita</taxon>
    </lineage>
</organism>
<dbReference type="OrthoDB" id="61110at2759"/>
<gene>
    <name evidence="6" type="ORF">M408DRAFT_326129</name>
</gene>
<feature type="repeat" description="RCC1" evidence="3">
    <location>
        <begin position="217"/>
        <end position="283"/>
    </location>
</feature>